<name>A0A7V5RQ25_CALAY</name>
<dbReference type="HAMAP" id="MF_01935">
    <property type="entry name" value="MenF"/>
    <property type="match status" value="1"/>
</dbReference>
<dbReference type="NCBIfam" id="TIGR00543">
    <property type="entry name" value="isochor_syn"/>
    <property type="match status" value="1"/>
</dbReference>
<feature type="domain" description="Chorismate-utilising enzyme C-terminal" evidence="6">
    <location>
        <begin position="194"/>
        <end position="447"/>
    </location>
</feature>
<evidence type="ECO:0000256" key="3">
    <source>
        <dbReference type="ARBA" id="ARBA00022842"/>
    </source>
</evidence>
<comment type="caution">
    <text evidence="7">The sequence shown here is derived from an EMBL/GenBank/DDBJ whole genome shotgun (WGS) entry which is preliminary data.</text>
</comment>
<comment type="similarity">
    <text evidence="2 5">Belongs to the isochorismate synthase family.</text>
</comment>
<dbReference type="InterPro" id="IPR015890">
    <property type="entry name" value="Chorismate_C"/>
</dbReference>
<feature type="active site" description="Proton acceptor" evidence="5">
    <location>
        <position position="215"/>
    </location>
</feature>
<keyword evidence="5" id="KW-0474">Menaquinone biosynthesis</keyword>
<evidence type="ECO:0000256" key="5">
    <source>
        <dbReference type="HAMAP-Rule" id="MF_01935"/>
    </source>
</evidence>
<dbReference type="PANTHER" id="PTHR47253">
    <property type="match status" value="1"/>
</dbReference>
<comment type="pathway">
    <text evidence="5">Quinol/quinone metabolism; 1,4-dihydroxy-2-naphthoate biosynthesis; 1,4-dihydroxy-2-naphthoate from chorismate: step 1/7.</text>
</comment>
<dbReference type="UniPathway" id="UPA01057">
    <property type="reaction ID" value="UER00163"/>
</dbReference>
<keyword evidence="3 5" id="KW-0460">Magnesium</keyword>
<dbReference type="GO" id="GO:0000287">
    <property type="term" value="F:magnesium ion binding"/>
    <property type="evidence" value="ECO:0007669"/>
    <property type="project" value="UniProtKB-UniRule"/>
</dbReference>
<dbReference type="InterPro" id="IPR005801">
    <property type="entry name" value="ADC_synthase"/>
</dbReference>
<comment type="catalytic activity">
    <reaction evidence="1 5">
        <text>chorismate = isochorismate</text>
        <dbReference type="Rhea" id="RHEA:18985"/>
        <dbReference type="ChEBI" id="CHEBI:29748"/>
        <dbReference type="ChEBI" id="CHEBI:29780"/>
        <dbReference type="EC" id="5.4.4.2"/>
    </reaction>
</comment>
<sequence length="470" mass="53844">MPIRLAAAEIDSAFREALTDLFENLGPGDHNRFLRVQVAIEGMDLLQWLKNQPSDIKTYWRDREGRFETAGVYAADSVSGALVPEYHALMNRLKEYLAQADPRVRYYGGMRFNRKHASDYRWEVFSSYHFIVPLFEVIRDGDKTFLACNVLVRDDQDKNSALQKIRDVWKRISFNAAEHEPLPRFIKRTDFPDKSRWHQNIHTALRAFSENKLEKIVLARRTRMEFEQPLNPVELLWRLKLNNHRAYYFGFQFNERTAFIGGTPEQLYRREGNNIFTEAVAGTRRRGHNREEDLRLENDLLNSEKDVREHRFVVDSIGDTLSELCAVVDVEKNLSVLKLSSLQHLRKTFRGVLKKGQSDACILARLHPTPAVGGVPSAPAMDEIEKIEGFDRGWYAGPVGWISRNDAEFAVGIRSALVYENALYLYSGAGIVQGSHAESEWEEIENKIAGFMSAVEQVVAEPQPGKASVI</sequence>
<keyword evidence="4 5" id="KW-0413">Isomerase</keyword>
<accession>A0A7V5RQ25</accession>
<dbReference type="EC" id="5.4.4.2" evidence="5"/>
<feature type="binding site" evidence="5">
    <location>
        <position position="443"/>
    </location>
    <ligand>
        <name>Mg(2+)</name>
        <dbReference type="ChEBI" id="CHEBI:18420"/>
    </ligand>
</feature>
<evidence type="ECO:0000256" key="2">
    <source>
        <dbReference type="ARBA" id="ARBA00005297"/>
    </source>
</evidence>
<comment type="function">
    <text evidence="5">Catalyzes the conversion of chorismate to isochorismate.</text>
</comment>
<keyword evidence="5" id="KW-0479">Metal-binding</keyword>
<evidence type="ECO:0000313" key="7">
    <source>
        <dbReference type="EMBL" id="HHM02300.1"/>
    </source>
</evidence>
<reference evidence="7" key="1">
    <citation type="journal article" date="2020" name="mSystems">
        <title>Genome- and Community-Level Interaction Insights into Carbon Utilization and Element Cycling Functions of Hydrothermarchaeota in Hydrothermal Sediment.</title>
        <authorList>
            <person name="Zhou Z."/>
            <person name="Liu Y."/>
            <person name="Xu W."/>
            <person name="Pan J."/>
            <person name="Luo Z.H."/>
            <person name="Li M."/>
        </authorList>
    </citation>
    <scope>NUCLEOTIDE SEQUENCE [LARGE SCALE GENOMIC DNA]</scope>
    <source>
        <strain evidence="7">HyVt-460</strain>
    </source>
</reference>
<evidence type="ECO:0000256" key="1">
    <source>
        <dbReference type="ARBA" id="ARBA00000799"/>
    </source>
</evidence>
<dbReference type="GO" id="GO:0009234">
    <property type="term" value="P:menaquinone biosynthetic process"/>
    <property type="evidence" value="ECO:0007669"/>
    <property type="project" value="UniProtKB-UniRule"/>
</dbReference>
<evidence type="ECO:0000256" key="4">
    <source>
        <dbReference type="ARBA" id="ARBA00023235"/>
    </source>
</evidence>
<comment type="pathway">
    <text evidence="5">Quinol/quinone metabolism; menaquinone biosynthesis.</text>
</comment>
<dbReference type="SUPFAM" id="SSF56322">
    <property type="entry name" value="ADC synthase"/>
    <property type="match status" value="1"/>
</dbReference>
<protein>
    <recommendedName>
        <fullName evidence="5">Isochorismate synthase MenF</fullName>
        <ecNumber evidence="5">5.4.4.2</ecNumber>
    </recommendedName>
    <alternativeName>
        <fullName evidence="5">Isochorismate mutase</fullName>
    </alternativeName>
</protein>
<dbReference type="InterPro" id="IPR044250">
    <property type="entry name" value="MenF-like"/>
</dbReference>
<gene>
    <name evidence="5" type="primary">menF</name>
    <name evidence="7" type="ORF">ENJ15_04750</name>
</gene>
<dbReference type="Gene3D" id="3.60.120.10">
    <property type="entry name" value="Anthranilate synthase"/>
    <property type="match status" value="1"/>
</dbReference>
<dbReference type="Proteomes" id="UP000885771">
    <property type="component" value="Unassembled WGS sequence"/>
</dbReference>
<organism evidence="7">
    <name type="scientific">Caldithrix abyssi</name>
    <dbReference type="NCBI Taxonomy" id="187145"/>
    <lineage>
        <taxon>Bacteria</taxon>
        <taxon>Pseudomonadati</taxon>
        <taxon>Calditrichota</taxon>
        <taxon>Calditrichia</taxon>
        <taxon>Calditrichales</taxon>
        <taxon>Calditrichaceae</taxon>
        <taxon>Caldithrix</taxon>
    </lineage>
</organism>
<dbReference type="AlphaFoldDB" id="A0A7V5RQ25"/>
<evidence type="ECO:0000259" key="6">
    <source>
        <dbReference type="Pfam" id="PF00425"/>
    </source>
</evidence>
<dbReference type="GO" id="GO:0008909">
    <property type="term" value="F:isochorismate synthase activity"/>
    <property type="evidence" value="ECO:0007669"/>
    <property type="project" value="UniProtKB-UniRule"/>
</dbReference>
<proteinExistence type="inferred from homology"/>
<dbReference type="EMBL" id="DRLI01000178">
    <property type="protein sequence ID" value="HHM02300.1"/>
    <property type="molecule type" value="Genomic_DNA"/>
</dbReference>
<dbReference type="PANTHER" id="PTHR47253:SF4">
    <property type="entry name" value="ISOCHORISMATE SYNTHASE 2, CHLOROPLASTIC"/>
    <property type="match status" value="1"/>
</dbReference>
<dbReference type="Pfam" id="PF00425">
    <property type="entry name" value="Chorismate_bind"/>
    <property type="match status" value="1"/>
</dbReference>
<feature type="binding site" evidence="5">
    <location>
        <position position="309"/>
    </location>
    <ligand>
        <name>Mg(2+)</name>
        <dbReference type="ChEBI" id="CHEBI:18420"/>
    </ligand>
</feature>
<dbReference type="InterPro" id="IPR004561">
    <property type="entry name" value="IsoChor_synthase"/>
</dbReference>
<feature type="active site" description="Proton donor" evidence="5">
    <location>
        <position position="265"/>
    </location>
</feature>
<comment type="cofactor">
    <cofactor evidence="5">
        <name>Mg(2+)</name>
        <dbReference type="ChEBI" id="CHEBI:18420"/>
    </cofactor>
</comment>
<dbReference type="UniPathway" id="UPA00079"/>
<dbReference type="InterPro" id="IPR034681">
    <property type="entry name" value="MenF"/>
</dbReference>